<evidence type="ECO:0000313" key="17">
    <source>
        <dbReference type="Proteomes" id="UP000290218"/>
    </source>
</evidence>
<name>A0A4Q1C8L1_9BACT</name>
<feature type="domain" description="E3 Ubiquitin ligase MUL1-like" evidence="15">
    <location>
        <begin position="85"/>
        <end position="234"/>
    </location>
</feature>
<evidence type="ECO:0000256" key="13">
    <source>
        <dbReference type="ARBA" id="ARBA00023136"/>
    </source>
</evidence>
<keyword evidence="13 14" id="KW-0472">Membrane</keyword>
<evidence type="ECO:0000256" key="6">
    <source>
        <dbReference type="ARBA" id="ARBA00022679"/>
    </source>
</evidence>
<evidence type="ECO:0000256" key="8">
    <source>
        <dbReference type="ARBA" id="ARBA00022723"/>
    </source>
</evidence>
<comment type="subcellular location">
    <subcellularLocation>
        <location evidence="2">Membrane</location>
        <topology evidence="2">Multi-pass membrane protein</topology>
    </subcellularLocation>
    <subcellularLocation>
        <location evidence="3">Membrane</location>
        <topology evidence="3">Single-pass membrane protein</topology>
    </subcellularLocation>
</comment>
<keyword evidence="6" id="KW-0808">Transferase</keyword>
<gene>
    <name evidence="16" type="ORF">ESB00_04900</name>
</gene>
<keyword evidence="11" id="KW-0862">Zinc</keyword>
<evidence type="ECO:0000256" key="10">
    <source>
        <dbReference type="ARBA" id="ARBA00022786"/>
    </source>
</evidence>
<dbReference type="Gene3D" id="1.20.1440.20">
    <property type="entry name" value="LemA-like domain"/>
    <property type="match status" value="1"/>
</dbReference>
<dbReference type="PANTHER" id="PTHR34478">
    <property type="entry name" value="PROTEIN LEMA"/>
    <property type="match status" value="1"/>
</dbReference>
<protein>
    <recommendedName>
        <fullName evidence="5">RING-type E3 ubiquitin transferase</fullName>
        <ecNumber evidence="5">2.3.2.27</ecNumber>
    </recommendedName>
</protein>
<keyword evidence="10" id="KW-0833">Ubl conjugation pathway</keyword>
<dbReference type="RefSeq" id="WP_129046604.1">
    <property type="nucleotide sequence ID" value="NZ_SDHX01000001.1"/>
</dbReference>
<comment type="caution">
    <text evidence="16">The sequence shown here is derived from an EMBL/GenBank/DDBJ whole genome shotgun (WGS) entry which is preliminary data.</text>
</comment>
<evidence type="ECO:0000256" key="7">
    <source>
        <dbReference type="ARBA" id="ARBA00022692"/>
    </source>
</evidence>
<dbReference type="GO" id="GO:0008270">
    <property type="term" value="F:zinc ion binding"/>
    <property type="evidence" value="ECO:0007669"/>
    <property type="project" value="UniProtKB-KW"/>
</dbReference>
<sequence length="431" mass="47159">MPWLLPLSALVSLLFLWGSLRLRRRQRLLADMPTSKAAGVFIGLTEMQGTAECEAPRRSFLAGTPCVHYHYRVEEHWSRLVTVTTTDSKGRSRTTTKRESGWTEIASGGETVDFYVKDDTGIVLVRPEGAKIEPLDLFDETVSRGDPLYYAKGPAGAVANSDHRRRFTETGLPLHTPLFVVGQARERADLVAAEIASDPEAELFLISARSEEKVQSGYALWSWLCLVLGLLCVLGGLIAYQNQQGTPSAIGPLVAMSTGYLAAFALGWVWMVYNSLVGLRERTRQGWSLVDVQLKRRHDLIPGLVAACTGLAAHEAATQAALAALRAQQQATPPGEAGADFAGLARSLRGVIERHPDLMAQASFARLHEELVATEQRVALARAYYNDIATAYATRLECVPDRWVARIGRMRPAALLAAADFERATVNVHLA</sequence>
<evidence type="ECO:0000313" key="16">
    <source>
        <dbReference type="EMBL" id="RXK55238.1"/>
    </source>
</evidence>
<dbReference type="EC" id="2.3.2.27" evidence="5"/>
<dbReference type="Pfam" id="PF12483">
    <property type="entry name" value="GIDE"/>
    <property type="match status" value="1"/>
</dbReference>
<proteinExistence type="inferred from homology"/>
<evidence type="ECO:0000256" key="12">
    <source>
        <dbReference type="ARBA" id="ARBA00022989"/>
    </source>
</evidence>
<dbReference type="GO" id="GO:0061630">
    <property type="term" value="F:ubiquitin protein ligase activity"/>
    <property type="evidence" value="ECO:0007669"/>
    <property type="project" value="UniProtKB-EC"/>
</dbReference>
<evidence type="ECO:0000256" key="3">
    <source>
        <dbReference type="ARBA" id="ARBA00004167"/>
    </source>
</evidence>
<dbReference type="GO" id="GO:0016020">
    <property type="term" value="C:membrane"/>
    <property type="evidence" value="ECO:0007669"/>
    <property type="project" value="UniProtKB-SubCell"/>
</dbReference>
<dbReference type="InterPro" id="IPR007156">
    <property type="entry name" value="MamQ_LemA"/>
</dbReference>
<dbReference type="InterPro" id="IPR023353">
    <property type="entry name" value="LemA-like_dom_sf"/>
</dbReference>
<dbReference type="InterPro" id="IPR022170">
    <property type="entry name" value="MUL1-like"/>
</dbReference>
<evidence type="ECO:0000256" key="14">
    <source>
        <dbReference type="SAM" id="Phobius"/>
    </source>
</evidence>
<keyword evidence="7 14" id="KW-0812">Transmembrane</keyword>
<reference evidence="16 17" key="1">
    <citation type="submission" date="2019-01" db="EMBL/GenBank/DDBJ databases">
        <title>Lacunisphaera sp. strain TWA-58.</title>
        <authorList>
            <person name="Chen W.-M."/>
        </authorList>
    </citation>
    <scope>NUCLEOTIDE SEQUENCE [LARGE SCALE GENOMIC DNA]</scope>
    <source>
        <strain evidence="16 17">TWA-58</strain>
    </source>
</reference>
<dbReference type="OrthoDB" id="9804152at2"/>
<keyword evidence="8" id="KW-0479">Metal-binding</keyword>
<dbReference type="PANTHER" id="PTHR34478:SF2">
    <property type="entry name" value="MEMBRANE PROTEIN"/>
    <property type="match status" value="1"/>
</dbReference>
<dbReference type="Pfam" id="PF04011">
    <property type="entry name" value="LemA"/>
    <property type="match status" value="1"/>
</dbReference>
<keyword evidence="17" id="KW-1185">Reference proteome</keyword>
<dbReference type="GO" id="GO:0016567">
    <property type="term" value="P:protein ubiquitination"/>
    <property type="evidence" value="ECO:0007669"/>
    <property type="project" value="InterPro"/>
</dbReference>
<accession>A0A4Q1C8L1</accession>
<dbReference type="EMBL" id="SDHX01000001">
    <property type="protein sequence ID" value="RXK55238.1"/>
    <property type="molecule type" value="Genomic_DNA"/>
</dbReference>
<evidence type="ECO:0000256" key="2">
    <source>
        <dbReference type="ARBA" id="ARBA00004141"/>
    </source>
</evidence>
<evidence type="ECO:0000256" key="9">
    <source>
        <dbReference type="ARBA" id="ARBA00022771"/>
    </source>
</evidence>
<comment type="catalytic activity">
    <reaction evidence="1">
        <text>S-ubiquitinyl-[E2 ubiquitin-conjugating enzyme]-L-cysteine + [acceptor protein]-L-lysine = [E2 ubiquitin-conjugating enzyme]-L-cysteine + N(6)-ubiquitinyl-[acceptor protein]-L-lysine.</text>
        <dbReference type="EC" id="2.3.2.27"/>
    </reaction>
</comment>
<evidence type="ECO:0000259" key="15">
    <source>
        <dbReference type="Pfam" id="PF12483"/>
    </source>
</evidence>
<organism evidence="16 17">
    <name type="scientific">Oleiharenicola lentus</name>
    <dbReference type="NCBI Taxonomy" id="2508720"/>
    <lineage>
        <taxon>Bacteria</taxon>
        <taxon>Pseudomonadati</taxon>
        <taxon>Verrucomicrobiota</taxon>
        <taxon>Opitutia</taxon>
        <taxon>Opitutales</taxon>
        <taxon>Opitutaceae</taxon>
        <taxon>Oleiharenicola</taxon>
    </lineage>
</organism>
<feature type="transmembrane region" description="Helical" evidence="14">
    <location>
        <begin position="218"/>
        <end position="240"/>
    </location>
</feature>
<dbReference type="Proteomes" id="UP000290218">
    <property type="component" value="Unassembled WGS sequence"/>
</dbReference>
<evidence type="ECO:0000256" key="4">
    <source>
        <dbReference type="ARBA" id="ARBA00008854"/>
    </source>
</evidence>
<evidence type="ECO:0000256" key="11">
    <source>
        <dbReference type="ARBA" id="ARBA00022833"/>
    </source>
</evidence>
<keyword evidence="12 14" id="KW-1133">Transmembrane helix</keyword>
<dbReference type="AlphaFoldDB" id="A0A4Q1C8L1"/>
<dbReference type="SUPFAM" id="SSF140478">
    <property type="entry name" value="LemA-like"/>
    <property type="match status" value="1"/>
</dbReference>
<evidence type="ECO:0000256" key="5">
    <source>
        <dbReference type="ARBA" id="ARBA00012483"/>
    </source>
</evidence>
<keyword evidence="9" id="KW-0863">Zinc-finger</keyword>
<comment type="similarity">
    <text evidence="4">Belongs to the LemA family.</text>
</comment>
<evidence type="ECO:0000256" key="1">
    <source>
        <dbReference type="ARBA" id="ARBA00000900"/>
    </source>
</evidence>
<feature type="transmembrane region" description="Helical" evidence="14">
    <location>
        <begin position="252"/>
        <end position="273"/>
    </location>
</feature>